<dbReference type="OMA" id="NPWLVAY"/>
<dbReference type="Gene3D" id="3.40.50.150">
    <property type="entry name" value="Vaccinia Virus protein VP39"/>
    <property type="match status" value="1"/>
</dbReference>
<protein>
    <submittedName>
        <fullName evidence="6">Protein N-lysine methyltransferase FAM173B</fullName>
    </submittedName>
</protein>
<dbReference type="GO" id="GO:1905706">
    <property type="term" value="P:regulation of mitochondrial ATP synthesis coupled proton transport"/>
    <property type="evidence" value="ECO:0000318"/>
    <property type="project" value="GO_Central"/>
</dbReference>
<evidence type="ECO:0000256" key="2">
    <source>
        <dbReference type="ARBA" id="ARBA00022603"/>
    </source>
</evidence>
<evidence type="ECO:0000256" key="1">
    <source>
        <dbReference type="ARBA" id="ARBA00010633"/>
    </source>
</evidence>
<reference evidence="6" key="3">
    <citation type="submission" date="2025-08" db="UniProtKB">
        <authorList>
            <consortium name="Ensembl"/>
        </authorList>
    </citation>
    <scope>IDENTIFICATION</scope>
</reference>
<dbReference type="Ensembl" id="ENSCINT00000020233.2">
    <property type="protein sequence ID" value="ENSCINP00000020233.2"/>
    <property type="gene ID" value="ENSCING00000010113.2"/>
</dbReference>
<keyword evidence="5" id="KW-0472">Membrane</keyword>
<dbReference type="SUPFAM" id="SSF53335">
    <property type="entry name" value="S-adenosyl-L-methionine-dependent methyltransferases"/>
    <property type="match status" value="1"/>
</dbReference>
<dbReference type="OrthoDB" id="66144at2759"/>
<dbReference type="GeneID" id="100185470"/>
<dbReference type="HOGENOM" id="CLU_068443_4_0_1"/>
<dbReference type="STRING" id="7719.ENSCINP00000020233"/>
<dbReference type="InParanoid" id="F6PII0"/>
<accession>A0A1W2WD26</accession>
<dbReference type="PANTHER" id="PTHR13610">
    <property type="entry name" value="METHYLTRANSFERASE DOMAIN-CONTAINING PROTEIN"/>
    <property type="match status" value="1"/>
</dbReference>
<evidence type="ECO:0000313" key="6">
    <source>
        <dbReference type="Ensembl" id="ENSCINP00000020233.2"/>
    </source>
</evidence>
<keyword evidence="5" id="KW-0812">Transmembrane</keyword>
<dbReference type="PANTHER" id="PTHR13610:SF9">
    <property type="entry name" value="FI06469P"/>
    <property type="match status" value="1"/>
</dbReference>
<dbReference type="Proteomes" id="UP000008144">
    <property type="component" value="Chromosome 7"/>
</dbReference>
<reference evidence="6" key="2">
    <citation type="journal article" date="2008" name="Genome Biol.">
        <title>Improved genome assembly and evidence-based global gene model set for the chordate Ciona intestinalis: new insight into intron and operon populations.</title>
        <authorList>
            <person name="Satou Y."/>
            <person name="Mineta K."/>
            <person name="Ogasawara M."/>
            <person name="Sasakura Y."/>
            <person name="Shoguchi E."/>
            <person name="Ueno K."/>
            <person name="Yamada L."/>
            <person name="Matsumoto J."/>
            <person name="Wasserscheid J."/>
            <person name="Dewar K."/>
            <person name="Wiley G.B."/>
            <person name="Macmil S.L."/>
            <person name="Roe B.A."/>
            <person name="Zeller R.W."/>
            <person name="Hastings K.E."/>
            <person name="Lemaire P."/>
            <person name="Lindquist E."/>
            <person name="Endo T."/>
            <person name="Hotta K."/>
            <person name="Inaba K."/>
        </authorList>
    </citation>
    <scope>NUCLEOTIDE SEQUENCE [LARGE SCALE GENOMIC DNA]</scope>
    <source>
        <strain evidence="6">wild type</strain>
    </source>
</reference>
<dbReference type="AlphaFoldDB" id="F6PII0"/>
<organism evidence="6 7">
    <name type="scientific">Ciona intestinalis</name>
    <name type="common">Transparent sea squirt</name>
    <name type="synonym">Ascidia intestinalis</name>
    <dbReference type="NCBI Taxonomy" id="7719"/>
    <lineage>
        <taxon>Eukaryota</taxon>
        <taxon>Metazoa</taxon>
        <taxon>Chordata</taxon>
        <taxon>Tunicata</taxon>
        <taxon>Ascidiacea</taxon>
        <taxon>Phlebobranchia</taxon>
        <taxon>Cionidae</taxon>
        <taxon>Ciona</taxon>
    </lineage>
</organism>
<dbReference type="GO" id="GO:0032259">
    <property type="term" value="P:methylation"/>
    <property type="evidence" value="ECO:0007669"/>
    <property type="project" value="UniProtKB-KW"/>
</dbReference>
<reference evidence="7" key="1">
    <citation type="journal article" date="2002" name="Science">
        <title>The draft genome of Ciona intestinalis: insights into chordate and vertebrate origins.</title>
        <authorList>
            <person name="Dehal P."/>
            <person name="Satou Y."/>
            <person name="Campbell R.K."/>
            <person name="Chapman J."/>
            <person name="Degnan B."/>
            <person name="De Tomaso A."/>
            <person name="Davidson B."/>
            <person name="Di Gregorio A."/>
            <person name="Gelpke M."/>
            <person name="Goodstein D.M."/>
            <person name="Harafuji N."/>
            <person name="Hastings K.E."/>
            <person name="Ho I."/>
            <person name="Hotta K."/>
            <person name="Huang W."/>
            <person name="Kawashima T."/>
            <person name="Lemaire P."/>
            <person name="Martinez D."/>
            <person name="Meinertzhagen I.A."/>
            <person name="Necula S."/>
            <person name="Nonaka M."/>
            <person name="Putnam N."/>
            <person name="Rash S."/>
            <person name="Saiga H."/>
            <person name="Satake M."/>
            <person name="Terry A."/>
            <person name="Yamada L."/>
            <person name="Wang H.G."/>
            <person name="Awazu S."/>
            <person name="Azumi K."/>
            <person name="Boore J."/>
            <person name="Branno M."/>
            <person name="Chin-Bow S."/>
            <person name="DeSantis R."/>
            <person name="Doyle S."/>
            <person name="Francino P."/>
            <person name="Keys D.N."/>
            <person name="Haga S."/>
            <person name="Hayashi H."/>
            <person name="Hino K."/>
            <person name="Imai K.S."/>
            <person name="Inaba K."/>
            <person name="Kano S."/>
            <person name="Kobayashi K."/>
            <person name="Kobayashi M."/>
            <person name="Lee B.I."/>
            <person name="Makabe K.W."/>
            <person name="Manohar C."/>
            <person name="Matassi G."/>
            <person name="Medina M."/>
            <person name="Mochizuki Y."/>
            <person name="Mount S."/>
            <person name="Morishita T."/>
            <person name="Miura S."/>
            <person name="Nakayama A."/>
            <person name="Nishizaka S."/>
            <person name="Nomoto H."/>
            <person name="Ohta F."/>
            <person name="Oishi K."/>
            <person name="Rigoutsos I."/>
            <person name="Sano M."/>
            <person name="Sasaki A."/>
            <person name="Sasakura Y."/>
            <person name="Shoguchi E."/>
            <person name="Shin-i T."/>
            <person name="Spagnuolo A."/>
            <person name="Stainier D."/>
            <person name="Suzuki M.M."/>
            <person name="Tassy O."/>
            <person name="Takatori N."/>
            <person name="Tokuoka M."/>
            <person name="Yagi K."/>
            <person name="Yoshizaki F."/>
            <person name="Wada S."/>
            <person name="Zhang C."/>
            <person name="Hyatt P.D."/>
            <person name="Larimer F."/>
            <person name="Detter C."/>
            <person name="Doggett N."/>
            <person name="Glavina T."/>
            <person name="Hawkins T."/>
            <person name="Richardson P."/>
            <person name="Lucas S."/>
            <person name="Kohara Y."/>
            <person name="Levine M."/>
            <person name="Satoh N."/>
            <person name="Rokhsar D.S."/>
        </authorList>
    </citation>
    <scope>NUCLEOTIDE SEQUENCE [LARGE SCALE GENOMIC DNA]</scope>
</reference>
<dbReference type="RefSeq" id="XP_002125222.1">
    <property type="nucleotide sequence ID" value="XM_002125186.5"/>
</dbReference>
<keyword evidence="7" id="KW-1185">Reference proteome</keyword>
<keyword evidence="3" id="KW-0808">Transferase</keyword>
<keyword evidence="4" id="KW-0949">S-adenosyl-L-methionine</keyword>
<accession>F6PII0</accession>
<dbReference type="InterPro" id="IPR026170">
    <property type="entry name" value="FAM173A/B"/>
</dbReference>
<dbReference type="GeneTree" id="ENSGT00390000014771"/>
<dbReference type="GO" id="GO:0016279">
    <property type="term" value="F:protein-lysine N-methyltransferase activity"/>
    <property type="evidence" value="ECO:0000318"/>
    <property type="project" value="GO_Central"/>
</dbReference>
<evidence type="ECO:0000256" key="4">
    <source>
        <dbReference type="ARBA" id="ARBA00022691"/>
    </source>
</evidence>
<dbReference type="KEGG" id="cin:100185470"/>
<evidence type="ECO:0000256" key="5">
    <source>
        <dbReference type="SAM" id="Phobius"/>
    </source>
</evidence>
<dbReference type="EMBL" id="EAAA01002383">
    <property type="status" value="NOT_ANNOTATED_CDS"/>
    <property type="molecule type" value="Genomic_DNA"/>
</dbReference>
<evidence type="ECO:0000313" key="7">
    <source>
        <dbReference type="Proteomes" id="UP000008144"/>
    </source>
</evidence>
<reference evidence="6" key="4">
    <citation type="submission" date="2025-09" db="UniProtKB">
        <authorList>
            <consortium name="Ensembl"/>
        </authorList>
    </citation>
    <scope>IDENTIFICATION</scope>
</reference>
<comment type="similarity">
    <text evidence="1">Belongs to the ANT/ATPSC lysine N-methyltransferase family.</text>
</comment>
<sequence length="212" mass="23302">MTSGQSQASIFDVDDKVNNVKPKSIAGLTAFGIVTGVTAGLFVFTTPFISPALRKICLPYVPASSKQIRNVIKALHSPSKLGHTLVDIGSGDGRIVLEAAKYGYHGMGYELNLWLVVYSKFQALLQKGKISGSANFKRVDLWKAEYAQYDNAVVFGVDQMMPRLEKKLLQEMQPGTKLVVCRFPFPNLEVSATHGEGVDTVWTYFLPKVVTN</sequence>
<name>F6PII0_CIOIN</name>
<dbReference type="InterPro" id="IPR029063">
    <property type="entry name" value="SAM-dependent_MTases_sf"/>
</dbReference>
<dbReference type="FunCoup" id="F6PII0">
    <property type="interactions" value="284"/>
</dbReference>
<dbReference type="GO" id="GO:0005739">
    <property type="term" value="C:mitochondrion"/>
    <property type="evidence" value="ECO:0000318"/>
    <property type="project" value="GO_Central"/>
</dbReference>
<feature type="transmembrane region" description="Helical" evidence="5">
    <location>
        <begin position="25"/>
        <end position="45"/>
    </location>
</feature>
<gene>
    <name evidence="6" type="primary">LOC100185470</name>
</gene>
<evidence type="ECO:0000256" key="3">
    <source>
        <dbReference type="ARBA" id="ARBA00022679"/>
    </source>
</evidence>
<proteinExistence type="inferred from homology"/>
<keyword evidence="5" id="KW-1133">Transmembrane helix</keyword>
<keyword evidence="2" id="KW-0489">Methyltransferase</keyword>